<feature type="domain" description="Cas6b C-terminal" evidence="1">
    <location>
        <begin position="106"/>
        <end position="215"/>
    </location>
</feature>
<dbReference type="EMBL" id="CP036172">
    <property type="protein sequence ID" value="QSZ66328.1"/>
    <property type="molecule type" value="Genomic_DNA"/>
</dbReference>
<evidence type="ECO:0000259" key="2">
    <source>
        <dbReference type="Pfam" id="PF17955"/>
    </source>
</evidence>
<dbReference type="Pfam" id="PF17262">
    <property type="entry name" value="Cas6b_C"/>
    <property type="match status" value="1"/>
</dbReference>
<proteinExistence type="predicted"/>
<dbReference type="KEGG" id="maqe:RJ40_01835"/>
<dbReference type="Proteomes" id="UP001042704">
    <property type="component" value="Chromosome"/>
</dbReference>
<evidence type="ECO:0000313" key="4">
    <source>
        <dbReference type="Proteomes" id="UP001042704"/>
    </source>
</evidence>
<protein>
    <recommendedName>
        <fullName evidence="5">Cas6b C-terminal domain-containing protein</fullName>
    </recommendedName>
</protein>
<dbReference type="AlphaFoldDB" id="A0A8A3S262"/>
<evidence type="ECO:0008006" key="5">
    <source>
        <dbReference type="Google" id="ProtNLM"/>
    </source>
</evidence>
<dbReference type="InterPro" id="IPR041528">
    <property type="entry name" value="Cas6b_N"/>
</dbReference>
<dbReference type="RefSeq" id="WP_265581656.1">
    <property type="nucleotide sequence ID" value="NZ_CP036172.1"/>
</dbReference>
<organism evidence="3 4">
    <name type="scientific">Methanofollis aquaemaris</name>
    <dbReference type="NCBI Taxonomy" id="126734"/>
    <lineage>
        <taxon>Archaea</taxon>
        <taxon>Methanobacteriati</taxon>
        <taxon>Methanobacteriota</taxon>
        <taxon>Stenosarchaea group</taxon>
        <taxon>Methanomicrobia</taxon>
        <taxon>Methanomicrobiales</taxon>
        <taxon>Methanomicrobiaceae</taxon>
        <taxon>Methanofollis</taxon>
    </lineage>
</organism>
<accession>A0A8A3S262</accession>
<dbReference type="InterPro" id="IPR020209">
    <property type="entry name" value="Cas6b_C"/>
</dbReference>
<reference evidence="3" key="2">
    <citation type="submission" date="2019-02" db="EMBL/GenBank/DDBJ databases">
        <authorList>
            <person name="Chen S.-C."/>
            <person name="Chien H.-H."/>
            <person name="Lai M.-C."/>
        </authorList>
    </citation>
    <scope>NUCLEOTIDE SEQUENCE</scope>
    <source>
        <strain evidence="3">N2F9704</strain>
    </source>
</reference>
<evidence type="ECO:0000259" key="1">
    <source>
        <dbReference type="Pfam" id="PF17262"/>
    </source>
</evidence>
<evidence type="ECO:0000313" key="3">
    <source>
        <dbReference type="EMBL" id="QSZ66328.1"/>
    </source>
</evidence>
<keyword evidence="4" id="KW-1185">Reference proteome</keyword>
<reference evidence="3" key="1">
    <citation type="journal article" date="2001" name="Int. J. Syst. Evol. Microbiol.">
        <title>Methanofollis aquaemaris sp. nov., a methanogen isolated from an aquaculture fish pond.</title>
        <authorList>
            <person name="Lai M.C."/>
            <person name="Chen S.C."/>
        </authorList>
    </citation>
    <scope>NUCLEOTIDE SEQUENCE</scope>
    <source>
        <strain evidence="3">N2F9704</strain>
    </source>
</reference>
<sequence length="235" mass="26845">MKLKTLYLTLYTDKPVKKDVTHLQGYIAGLDSNRPILNPHAQVFPQNYPRLQCRVVEGIPTILGIEEEVERLLEIIGTIKELHLGNVTYQVTLRSAYEQGIYLHSTESLRHYQFVTPWLALNEEDCEHYQNLQNWQKKKDLINQILVDNILSMAKGLGIVVDQRLRADTCLEEVPISYKRIEMIGFVGDFRVNYSIPEYFGLGMGISRGFGVVKSLSIPGTYSVVTKESAKIHFS</sequence>
<dbReference type="GeneID" id="76423058"/>
<name>A0A8A3S262_9EURY</name>
<dbReference type="Pfam" id="PF17955">
    <property type="entry name" value="Cas6b_N"/>
    <property type="match status" value="1"/>
</dbReference>
<gene>
    <name evidence="3" type="ORF">RJ40_01835</name>
</gene>
<feature type="domain" description="Cas6b N-terminal" evidence="2">
    <location>
        <begin position="1"/>
        <end position="96"/>
    </location>
</feature>